<evidence type="ECO:0000313" key="2">
    <source>
        <dbReference type="EMBL" id="OAT33243.1"/>
    </source>
</evidence>
<gene>
    <name evidence="2" type="ORF">M983_1220</name>
</gene>
<dbReference type="STRING" id="1354337.M983_1220"/>
<dbReference type="PANTHER" id="PTHR30006">
    <property type="entry name" value="THIAMINE-BINDING PERIPLASMIC PROTEIN-RELATED"/>
    <property type="match status" value="1"/>
</dbReference>
<dbReference type="PANTHER" id="PTHR30006:SF25">
    <property type="entry name" value="PHOSPHOGLYCERATE TRANSPORT REGULATORY PROTEIN PGTC"/>
    <property type="match status" value="1"/>
</dbReference>
<evidence type="ECO:0000313" key="3">
    <source>
        <dbReference type="Proteomes" id="UP000094023"/>
    </source>
</evidence>
<keyword evidence="1" id="KW-0732">Signal</keyword>
<dbReference type="GO" id="GO:0030288">
    <property type="term" value="C:outer membrane-bounded periplasmic space"/>
    <property type="evidence" value="ECO:0007669"/>
    <property type="project" value="TreeGrafter"/>
</dbReference>
<dbReference type="EMBL" id="LXEN01000051">
    <property type="protein sequence ID" value="OAT33243.1"/>
    <property type="molecule type" value="Genomic_DNA"/>
</dbReference>
<sequence length="429" mass="48772">MKIKTIFSLVCLLFSWLFIMPVHSDEQPLVILTTLSDTPMRPLTEAFSARYPETKVQVVYRRVAIATRMMKQYPTQPVDIVMSSSANFFHHLDREGLLARLPVNYETPKWLTRHSDILNDKITTVGYSGIGIMSNTQYLQKLGIPAPKSWLDLSDPIYQGHLTMTTPANSGTMQLMVENVLQEYGWDKGWQILLETSGNLSSISARSSRVSDAIARGIVGAGPIIDNYAFNHQKRFDFVEFSYFDKSIILPAYVAIVAESSKRETAAKFIAFALSDKGQEIIYKSDMAKIPLSKQILRNNDELANNTEFILNSNEAYRRSEVVNALFDQMITHNFPLMRQVWNDIHEAERQENKTPERIAAISKARNMASSVLITEKEANSPTLQALFMKEADQREYSDQALAVLYQWRTQEAQNLEQALVLLKETKSP</sequence>
<dbReference type="Pfam" id="PF13343">
    <property type="entry name" value="SBP_bac_6"/>
    <property type="match status" value="1"/>
</dbReference>
<dbReference type="OrthoDB" id="305758at2"/>
<dbReference type="RefSeq" id="WP_066748665.1">
    <property type="nucleotide sequence ID" value="NZ_LXEN01000051.1"/>
</dbReference>
<reference evidence="2 3" key="1">
    <citation type="submission" date="2016-04" db="EMBL/GenBank/DDBJ databases">
        <title>ATOL: Assembling a taxonomically balanced genome-scale reconstruction of the evolutionary history of the Enterobacteriaceae.</title>
        <authorList>
            <person name="Plunkett G.III."/>
            <person name="Neeno-Eckwall E.C."/>
            <person name="Glasner J.D."/>
            <person name="Perna N.T."/>
        </authorList>
    </citation>
    <scope>NUCLEOTIDE SEQUENCE [LARGE SCALE GENOMIC DNA]</scope>
    <source>
        <strain evidence="2 3">ATCC 19692</strain>
    </source>
</reference>
<proteinExistence type="predicted"/>
<dbReference type="SUPFAM" id="SSF53850">
    <property type="entry name" value="Periplasmic binding protein-like II"/>
    <property type="match status" value="1"/>
</dbReference>
<keyword evidence="3" id="KW-1185">Reference proteome</keyword>
<protein>
    <submittedName>
        <fullName evidence="2">Phosphoglycerate transport regulatory protein</fullName>
    </submittedName>
</protein>
<dbReference type="AlphaFoldDB" id="A0A198G817"/>
<accession>A0A198G817</accession>
<comment type="caution">
    <text evidence="2">The sequence shown here is derived from an EMBL/GenBank/DDBJ whole genome shotgun (WGS) entry which is preliminary data.</text>
</comment>
<organism evidence="2 3">
    <name type="scientific">Proteus myxofaciens ATCC 19692</name>
    <dbReference type="NCBI Taxonomy" id="1354337"/>
    <lineage>
        <taxon>Bacteria</taxon>
        <taxon>Pseudomonadati</taxon>
        <taxon>Pseudomonadota</taxon>
        <taxon>Gammaproteobacteria</taxon>
        <taxon>Enterobacterales</taxon>
        <taxon>Morganellaceae</taxon>
        <taxon>Proteus</taxon>
    </lineage>
</organism>
<dbReference type="Proteomes" id="UP000094023">
    <property type="component" value="Unassembled WGS sequence"/>
</dbReference>
<name>A0A198G817_9GAMM</name>
<evidence type="ECO:0000256" key="1">
    <source>
        <dbReference type="ARBA" id="ARBA00022729"/>
    </source>
</evidence>
<dbReference type="Gene3D" id="3.40.190.10">
    <property type="entry name" value="Periplasmic binding protein-like II"/>
    <property type="match status" value="2"/>
</dbReference>